<dbReference type="AlphaFoldDB" id="A0A1E5Q7G8"/>
<dbReference type="SUPFAM" id="SSF52980">
    <property type="entry name" value="Restriction endonuclease-like"/>
    <property type="match status" value="1"/>
</dbReference>
<dbReference type="GO" id="GO:0009307">
    <property type="term" value="P:DNA restriction-modification system"/>
    <property type="evidence" value="ECO:0007669"/>
    <property type="project" value="InterPro"/>
</dbReference>
<keyword evidence="4" id="KW-1185">Reference proteome</keyword>
<dbReference type="InterPro" id="IPR011335">
    <property type="entry name" value="Restrct_endonuc-II-like"/>
</dbReference>
<evidence type="ECO:0000313" key="3">
    <source>
        <dbReference type="EMBL" id="OEJ66579.1"/>
    </source>
</evidence>
<dbReference type="PANTHER" id="PTHR30015">
    <property type="entry name" value="MRR RESTRICTION SYSTEM PROTEIN"/>
    <property type="match status" value="1"/>
</dbReference>
<dbReference type="Proteomes" id="UP000095347">
    <property type="component" value="Unassembled WGS sequence"/>
</dbReference>
<dbReference type="Pfam" id="PF14338">
    <property type="entry name" value="Mrr_N"/>
    <property type="match status" value="1"/>
</dbReference>
<keyword evidence="3" id="KW-0255">Endonuclease</keyword>
<dbReference type="InterPro" id="IPR052906">
    <property type="entry name" value="Type_IV_Methyl-Rstrct_Enzyme"/>
</dbReference>
<dbReference type="EMBL" id="MCGG01000031">
    <property type="protein sequence ID" value="OEJ66579.1"/>
    <property type="molecule type" value="Genomic_DNA"/>
</dbReference>
<dbReference type="GO" id="GO:0015666">
    <property type="term" value="F:restriction endodeoxyribonuclease activity"/>
    <property type="evidence" value="ECO:0007669"/>
    <property type="project" value="TreeGrafter"/>
</dbReference>
<name>A0A1E5Q7G8_9PROT</name>
<dbReference type="RefSeq" id="WP_069958322.1">
    <property type="nucleotide sequence ID" value="NZ_MCGG01000031.1"/>
</dbReference>
<feature type="domain" description="Restriction endonuclease type IV Mrr" evidence="1">
    <location>
        <begin position="158"/>
        <end position="279"/>
    </location>
</feature>
<dbReference type="InterPro" id="IPR007560">
    <property type="entry name" value="Restrct_endonuc_IV_Mrr"/>
</dbReference>
<keyword evidence="3" id="KW-0378">Hydrolase</keyword>
<accession>A0A1E5Q7G8</accession>
<dbReference type="InterPro" id="IPR025745">
    <property type="entry name" value="Mrr-like_N_dom"/>
</dbReference>
<evidence type="ECO:0000313" key="4">
    <source>
        <dbReference type="Proteomes" id="UP000095347"/>
    </source>
</evidence>
<dbReference type="InterPro" id="IPR011856">
    <property type="entry name" value="tRNA_endonuc-like_dom_sf"/>
</dbReference>
<dbReference type="GO" id="GO:0003677">
    <property type="term" value="F:DNA binding"/>
    <property type="evidence" value="ECO:0007669"/>
    <property type="project" value="InterPro"/>
</dbReference>
<dbReference type="OrthoDB" id="9803736at2"/>
<reference evidence="4" key="1">
    <citation type="submission" date="2016-07" db="EMBL/GenBank/DDBJ databases">
        <authorList>
            <person name="Florea S."/>
            <person name="Webb J.S."/>
            <person name="Jaromczyk J."/>
            <person name="Schardl C.L."/>
        </authorList>
    </citation>
    <scope>NUCLEOTIDE SEQUENCE [LARGE SCALE GENOMIC DNA]</scope>
    <source>
        <strain evidence="4">MV-1</strain>
    </source>
</reference>
<organism evidence="3 4">
    <name type="scientific">Magnetovibrio blakemorei</name>
    <dbReference type="NCBI Taxonomy" id="28181"/>
    <lineage>
        <taxon>Bacteria</taxon>
        <taxon>Pseudomonadati</taxon>
        <taxon>Pseudomonadota</taxon>
        <taxon>Alphaproteobacteria</taxon>
        <taxon>Rhodospirillales</taxon>
        <taxon>Magnetovibrionaceae</taxon>
        <taxon>Magnetovibrio</taxon>
    </lineage>
</organism>
<comment type="caution">
    <text evidence="3">The sequence shown here is derived from an EMBL/GenBank/DDBJ whole genome shotgun (WGS) entry which is preliminary data.</text>
</comment>
<keyword evidence="3" id="KW-0540">Nuclease</keyword>
<dbReference type="PANTHER" id="PTHR30015:SF7">
    <property type="entry name" value="TYPE IV METHYL-DIRECTED RESTRICTION ENZYME ECOKMRR"/>
    <property type="match status" value="1"/>
</dbReference>
<evidence type="ECO:0000259" key="2">
    <source>
        <dbReference type="Pfam" id="PF14338"/>
    </source>
</evidence>
<proteinExistence type="predicted"/>
<dbReference type="Pfam" id="PF04471">
    <property type="entry name" value="Mrr_cat"/>
    <property type="match status" value="1"/>
</dbReference>
<gene>
    <name evidence="3" type="ORF">BEN30_12020</name>
</gene>
<sequence length="303" mass="33833">MIPDYQTLMLPVLQEAADGEVSTRDVIETLSEKYALSDEEREQLLPSGKQRTFDNRVNWAKGYLKQAGLVRYTKRGFYVVTDEGQKVLAQNPDRIDNKFLKQFDAFLEFQSRKGPQSAENQDESLDEVQDDATPDEILRAAHAKINASLASDLLDRIRGASPQFFEHLIIELLLAMGYGGTSEDAARALGQSGDNGVDGVVDQDPLGVDQIYVQAKRYAEGNNVGAGDIRDFFGALNLKKAQKGLFFTTSGFSPSAKQTAKDLGMRIVLIDGQHLTKLMIRYSIGCRNEETLHLKRLDEEFFE</sequence>
<evidence type="ECO:0000259" key="1">
    <source>
        <dbReference type="Pfam" id="PF04471"/>
    </source>
</evidence>
<feature type="domain" description="Restriction system protein Mrr-like N-terminal" evidence="2">
    <location>
        <begin position="5"/>
        <end position="89"/>
    </location>
</feature>
<dbReference type="Gene3D" id="3.40.1350.10">
    <property type="match status" value="1"/>
</dbReference>
<protein>
    <submittedName>
        <fullName evidence="3">Restriction endonuclease</fullName>
    </submittedName>
</protein>
<dbReference type="STRING" id="28181.BEN30_12020"/>